<dbReference type="SUPFAM" id="SSF51004">
    <property type="entry name" value="C-terminal (heme d1) domain of cytochrome cd1-nitrite reductase"/>
    <property type="match status" value="1"/>
</dbReference>
<comment type="caution">
    <text evidence="3">The sequence shown here is derived from an EMBL/GenBank/DDBJ whole genome shotgun (WGS) entry which is preliminary data.</text>
</comment>
<dbReference type="InterPro" id="IPR015919">
    <property type="entry name" value="Cadherin-like_sf"/>
</dbReference>
<feature type="domain" description="Dystroglycan-type cadherin-like" evidence="2">
    <location>
        <begin position="1274"/>
        <end position="1368"/>
    </location>
</feature>
<dbReference type="InterPro" id="IPR011048">
    <property type="entry name" value="Haem_d1_sf"/>
</dbReference>
<dbReference type="InterPro" id="IPR001680">
    <property type="entry name" value="WD40_rpt"/>
</dbReference>
<dbReference type="SMART" id="SM00736">
    <property type="entry name" value="CADG"/>
    <property type="match status" value="2"/>
</dbReference>
<dbReference type="SUPFAM" id="SSF50969">
    <property type="entry name" value="YVTN repeat-like/Quinoprotein amine dehydrogenase"/>
    <property type="match status" value="1"/>
</dbReference>
<dbReference type="Gene3D" id="2.60.40.10">
    <property type="entry name" value="Immunoglobulins"/>
    <property type="match status" value="2"/>
</dbReference>
<dbReference type="InterPro" id="IPR051200">
    <property type="entry name" value="Host-pathogen_enzymatic-act"/>
</dbReference>
<feature type="domain" description="Dystroglycan-type cadherin-like" evidence="2">
    <location>
        <begin position="1457"/>
        <end position="1551"/>
    </location>
</feature>
<dbReference type="Pfam" id="PF05345">
    <property type="entry name" value="He_PIG"/>
    <property type="match status" value="2"/>
</dbReference>
<accession>A0A927GA18</accession>
<dbReference type="SMART" id="SM00320">
    <property type="entry name" value="WD40"/>
    <property type="match status" value="8"/>
</dbReference>
<dbReference type="Gene3D" id="2.130.10.10">
    <property type="entry name" value="YVTN repeat-like/Quinoprotein amine dehydrogenase"/>
    <property type="match status" value="4"/>
</dbReference>
<dbReference type="SUPFAM" id="SSF49313">
    <property type="entry name" value="Cadherin-like"/>
    <property type="match status" value="2"/>
</dbReference>
<proteinExistence type="predicted"/>
<dbReference type="GO" id="GO:0016020">
    <property type="term" value="C:membrane"/>
    <property type="evidence" value="ECO:0007669"/>
    <property type="project" value="InterPro"/>
</dbReference>
<dbReference type="PANTHER" id="PTHR47197:SF3">
    <property type="entry name" value="DIHYDRO-HEME D1 DEHYDROGENASE"/>
    <property type="match status" value="1"/>
</dbReference>
<gene>
    <name evidence="3" type="ORF">IC229_29705</name>
</gene>
<dbReference type="Proteomes" id="UP000598820">
    <property type="component" value="Unassembled WGS sequence"/>
</dbReference>
<name>A0A927GA18_9BACT</name>
<feature type="signal peptide" evidence="1">
    <location>
        <begin position="1"/>
        <end position="24"/>
    </location>
</feature>
<feature type="chain" id="PRO_5037320139" evidence="1">
    <location>
        <begin position="25"/>
        <end position="1619"/>
    </location>
</feature>
<organism evidence="3 4">
    <name type="scientific">Spirosoma profusum</name>
    <dbReference type="NCBI Taxonomy" id="2771354"/>
    <lineage>
        <taxon>Bacteria</taxon>
        <taxon>Pseudomonadati</taxon>
        <taxon>Bacteroidota</taxon>
        <taxon>Cytophagia</taxon>
        <taxon>Cytophagales</taxon>
        <taxon>Cytophagaceae</taxon>
        <taxon>Spirosoma</taxon>
    </lineage>
</organism>
<dbReference type="EMBL" id="JACWZY010000038">
    <property type="protein sequence ID" value="MBD2704844.1"/>
    <property type="molecule type" value="Genomic_DNA"/>
</dbReference>
<reference evidence="3" key="1">
    <citation type="submission" date="2020-09" db="EMBL/GenBank/DDBJ databases">
        <authorList>
            <person name="Kim M.K."/>
        </authorList>
    </citation>
    <scope>NUCLEOTIDE SEQUENCE</scope>
    <source>
        <strain evidence="3">BT702</strain>
    </source>
</reference>
<dbReference type="PANTHER" id="PTHR47197">
    <property type="entry name" value="PROTEIN NIRF"/>
    <property type="match status" value="1"/>
</dbReference>
<keyword evidence="4" id="KW-1185">Reference proteome</keyword>
<dbReference type="InterPro" id="IPR011045">
    <property type="entry name" value="N2O_reductase_N"/>
</dbReference>
<dbReference type="SUPFAM" id="SSF50974">
    <property type="entry name" value="Nitrous oxide reductase, N-terminal domain"/>
    <property type="match status" value="1"/>
</dbReference>
<protein>
    <submittedName>
        <fullName evidence="3">Beta-propeller fold lactonase family protein</fullName>
    </submittedName>
</protein>
<dbReference type="InterPro" id="IPR018391">
    <property type="entry name" value="PQQ_b-propeller_rpt"/>
</dbReference>
<dbReference type="InterPro" id="IPR011044">
    <property type="entry name" value="Quino_amine_DH_bsu"/>
</dbReference>
<evidence type="ECO:0000313" key="4">
    <source>
        <dbReference type="Proteomes" id="UP000598820"/>
    </source>
</evidence>
<dbReference type="InterPro" id="IPR011964">
    <property type="entry name" value="YVTN_b-propeller_repeat"/>
</dbReference>
<dbReference type="InterPro" id="IPR015943">
    <property type="entry name" value="WD40/YVTN_repeat-like_dom_sf"/>
</dbReference>
<dbReference type="RefSeq" id="WP_190891749.1">
    <property type="nucleotide sequence ID" value="NZ_JACWZY010000038.1"/>
</dbReference>
<evidence type="ECO:0000259" key="2">
    <source>
        <dbReference type="SMART" id="SM00736"/>
    </source>
</evidence>
<dbReference type="InterPro" id="IPR006644">
    <property type="entry name" value="Cadg"/>
</dbReference>
<dbReference type="GO" id="GO:0005509">
    <property type="term" value="F:calcium ion binding"/>
    <property type="evidence" value="ECO:0007669"/>
    <property type="project" value="InterPro"/>
</dbReference>
<keyword evidence="1" id="KW-0732">Signal</keyword>
<sequence length="1619" mass="165071">MNIPFTFRLIGLLAILLSSLNTGWAQCSATVNAVSSQTVCAGSVVAAIPFSGSATSYQWTNSNPAIGLAANGTGNLSSFTAINNSPTTQTALITVTPRLATDLLYMSTFTEPSGNGTLHVFDPVSNTIITSIPVGRNPIAVSVRPDKSRVYVANASSSSVSVINMVTNTVIATITVGLTPYRLSVSPNGNRVYVTNTNSDNVSVIDAATNTVIATIPVGDGPRGVVVSPNGGRVYVANHSSNSVSVIDAATNTVISTIPTVDGGEQLSMSPDGSRLYVPSFDDSRVYVIDAVTNTVATSIFVIDRPYGVIVSPDGSRVYASTGSYGTVRVINAATNTLLTTIAAGDELYGMSLNADGSRLYVADYNANEVKVINIATNAVVSTSPGFPGQLGGNWGNFIKSDLCSGDPISFTITVPPAATATLTASTNPLTCANPTAILTATGTDGDPGATYQFSGPGILASSPTNSTALVNVAGDYSVIVTSVSGCSSTATVTIGAYNSAPDLNISPESAILTCFSPTISLKAINSDGFGTDTYRWSTGATTASISVSTAGPYSVTLTGANGCTATATRLVDQEPSPTVNPVSSQTVCAGSVVSPISFSGTAGRYQWTNSNPGIGLPASGTGNLSSFTAINNTPTTQTAIVTVTPQSALRDLLYLGTFTFPSRLGSVNVYDPVTDAILTSIPVGKQPRCMSISPDGSRAYVTNYESHNISVIDVATSTVIATIPVGDYPNGISVSSDGSRVYVANNYSHTVSVINTTTNSITASVPVGDYPNGVSVSPDGSRVYVTHPGSDIVSVINTAANSVTATIPVGGTPVGVSVSPDGSRVYVVNNYSHTVSVINTAANSVTATIPVGDYPLGMSVSPDGSRAYVANNNSYNVSVINTVTNAVTTTIAVGDNPIGVSISPDGSRVYVTNSTSNNVSIINTATNQVENTSLSFPNSLAGNIGNFFVRTRCSGTPISFTITVPPTSTATLTASTTTLTCANPTATLTATGTASGPGTTYQFSGPGILASNPTSGAALVNTAGTYSVTVTSANGCTSTATLTIGIDNSAPALSVAPASATLTCASPTVSLSAAGTGTYRWSTGAATSVISASIANTYSVTLTGTNGCSSTAITTVIADQTPPSLTLSPSTGTPTGVTLTCTNPVVSLSAIGTGTYRWSTGATTSFISVSTAGIYSATLTGSNGCSSTASINVTIDQNPPSISISPANATLTCATTSVSLTAVGTGTYRWNNGATTSAINATLAGTYSVTLTGTNGCTAAASTSVSYQNCAPTLVQVIPPQSAIIGDAFSYVIPATTFTDAESPNSLSLSVIGLPSGLSFVSPNTISGTPSTTLGTPFSVTVVATDPGGLSVRTSFLLIVQPRSFAITGVTMLDCNHISYYERRINFMVSFEAINGQPISLSVVNEVPTITIHEPYQLNLFTDNPVIVLKARQQGTPGEATFAYNWLAHCANGNPRVENPIPPQSVTLGQSFSYTLPANAFTDAETPNSLILSVIGLPAGLSFVSPFAIIGTVSASTSAFYSVTVTATDPVGGFVSTILPLSIVNPSGCGSMFTLKAGNWNDVNVWSCGRIPLITDVVTLNHAVSLPPVYQAQALRVTYSPTGRLLFGTNSRLRLSGN</sequence>
<evidence type="ECO:0000256" key="1">
    <source>
        <dbReference type="SAM" id="SignalP"/>
    </source>
</evidence>
<dbReference type="NCBIfam" id="TIGR02276">
    <property type="entry name" value="beta_rpt_yvtn"/>
    <property type="match status" value="10"/>
</dbReference>
<evidence type="ECO:0000313" key="3">
    <source>
        <dbReference type="EMBL" id="MBD2704844.1"/>
    </source>
</evidence>
<dbReference type="InterPro" id="IPR013783">
    <property type="entry name" value="Ig-like_fold"/>
</dbReference>
<dbReference type="SMART" id="SM00564">
    <property type="entry name" value="PQQ"/>
    <property type="match status" value="6"/>
</dbReference>